<dbReference type="SMART" id="SM00744">
    <property type="entry name" value="RINGv"/>
    <property type="match status" value="1"/>
</dbReference>
<evidence type="ECO:0000256" key="10">
    <source>
        <dbReference type="SAM" id="Phobius"/>
    </source>
</evidence>
<evidence type="ECO:0000256" key="9">
    <source>
        <dbReference type="ARBA" id="ARBA00023136"/>
    </source>
</evidence>
<evidence type="ECO:0000256" key="7">
    <source>
        <dbReference type="ARBA" id="ARBA00022833"/>
    </source>
</evidence>
<dbReference type="STRING" id="441375.B6AH64"/>
<keyword evidence="3 10" id="KW-0812">Transmembrane</keyword>
<keyword evidence="9 10" id="KW-0472">Membrane</keyword>
<dbReference type="EMBL" id="DS989733">
    <property type="protein sequence ID" value="EEA07555.1"/>
    <property type="molecule type" value="Genomic_DNA"/>
</dbReference>
<dbReference type="Proteomes" id="UP000001460">
    <property type="component" value="Unassembled WGS sequence"/>
</dbReference>
<name>B6AH64_CRYMR</name>
<evidence type="ECO:0000259" key="11">
    <source>
        <dbReference type="PROSITE" id="PS51292"/>
    </source>
</evidence>
<evidence type="ECO:0000256" key="4">
    <source>
        <dbReference type="ARBA" id="ARBA00022723"/>
    </source>
</evidence>
<dbReference type="RefSeq" id="XP_002141904.1">
    <property type="nucleotide sequence ID" value="XM_002141868.1"/>
</dbReference>
<proteinExistence type="predicted"/>
<comment type="subcellular location">
    <subcellularLocation>
        <location evidence="1">Membrane</location>
        <topology evidence="1">Multi-pass membrane protein</topology>
    </subcellularLocation>
</comment>
<dbReference type="PANTHER" id="PTHR46065">
    <property type="entry name" value="E3 UBIQUITIN-PROTEIN LIGASE MARCH 2/3 FAMILY MEMBER"/>
    <property type="match status" value="1"/>
</dbReference>
<evidence type="ECO:0000313" key="12">
    <source>
        <dbReference type="EMBL" id="EEA07555.1"/>
    </source>
</evidence>
<feature type="domain" description="RING-CH-type" evidence="11">
    <location>
        <begin position="4"/>
        <end position="70"/>
    </location>
</feature>
<dbReference type="OrthoDB" id="20664at2759"/>
<keyword evidence="4" id="KW-0479">Metal-binding</keyword>
<dbReference type="Pfam" id="PF12906">
    <property type="entry name" value="RINGv"/>
    <property type="match status" value="1"/>
</dbReference>
<dbReference type="GO" id="GO:0008270">
    <property type="term" value="F:zinc ion binding"/>
    <property type="evidence" value="ECO:0007669"/>
    <property type="project" value="UniProtKB-KW"/>
</dbReference>
<dbReference type="CDD" id="cd16495">
    <property type="entry name" value="RING_CH-C4HC3_MARCH"/>
    <property type="match status" value="1"/>
</dbReference>
<dbReference type="VEuPathDB" id="CryptoDB:CMU_037290"/>
<evidence type="ECO:0000256" key="8">
    <source>
        <dbReference type="ARBA" id="ARBA00022989"/>
    </source>
</evidence>
<feature type="transmembrane region" description="Helical" evidence="10">
    <location>
        <begin position="87"/>
        <end position="114"/>
    </location>
</feature>
<evidence type="ECO:0000256" key="3">
    <source>
        <dbReference type="ARBA" id="ARBA00022692"/>
    </source>
</evidence>
<keyword evidence="2" id="KW-0808">Transferase</keyword>
<dbReference type="AlphaFoldDB" id="B6AH64"/>
<sequence>MDKDKYQLIRECRFCFGAEDSYAPLITPCECRGTQAYIHLYCLCKWQKSQIDRPWSRKFCNICRCPYKLPPSYTVLLMYSKSFLKTVFASITSVCAGILLVFLVALISRIIYGFVMVTNYWIYFFITILALLYAIIITLEFKNRNSTQR</sequence>
<keyword evidence="13" id="KW-1185">Reference proteome</keyword>
<evidence type="ECO:0000256" key="6">
    <source>
        <dbReference type="ARBA" id="ARBA00022786"/>
    </source>
</evidence>
<dbReference type="Gene3D" id="3.30.40.10">
    <property type="entry name" value="Zinc/RING finger domain, C3HC4 (zinc finger)"/>
    <property type="match status" value="1"/>
</dbReference>
<reference evidence="12" key="1">
    <citation type="submission" date="2008-06" db="EMBL/GenBank/DDBJ databases">
        <authorList>
            <person name="Lorenzi H."/>
            <person name="Inman J."/>
            <person name="Miller J."/>
            <person name="Schobel S."/>
            <person name="Amedeo P."/>
            <person name="Caler E.V."/>
            <person name="da Silva J."/>
        </authorList>
    </citation>
    <scope>NUCLEOTIDE SEQUENCE [LARGE SCALE GENOMIC DNA]</scope>
    <source>
        <strain evidence="12">RN66</strain>
    </source>
</reference>
<keyword evidence="8 10" id="KW-1133">Transmembrane helix</keyword>
<keyword evidence="7" id="KW-0862">Zinc</keyword>
<evidence type="ECO:0000256" key="2">
    <source>
        <dbReference type="ARBA" id="ARBA00022679"/>
    </source>
</evidence>
<dbReference type="SUPFAM" id="SSF57850">
    <property type="entry name" value="RING/U-box"/>
    <property type="match status" value="1"/>
</dbReference>
<dbReference type="InterPro" id="IPR011016">
    <property type="entry name" value="Znf_RING-CH"/>
</dbReference>
<keyword evidence="6" id="KW-0833">Ubl conjugation pathway</keyword>
<protein>
    <submittedName>
        <fullName evidence="12">Zinc finger, C3HC4 type domain-containing protein</fullName>
    </submittedName>
</protein>
<gene>
    <name evidence="12" type="ORF">CMU_037290</name>
</gene>
<dbReference type="GeneID" id="6997011"/>
<dbReference type="GO" id="GO:0016740">
    <property type="term" value="F:transferase activity"/>
    <property type="evidence" value="ECO:0007669"/>
    <property type="project" value="UniProtKB-KW"/>
</dbReference>
<accession>B6AH64</accession>
<keyword evidence="5" id="KW-0863">Zinc-finger</keyword>
<dbReference type="InterPro" id="IPR013083">
    <property type="entry name" value="Znf_RING/FYVE/PHD"/>
</dbReference>
<dbReference type="GO" id="GO:0016020">
    <property type="term" value="C:membrane"/>
    <property type="evidence" value="ECO:0007669"/>
    <property type="project" value="UniProtKB-SubCell"/>
</dbReference>
<evidence type="ECO:0000313" key="13">
    <source>
        <dbReference type="Proteomes" id="UP000001460"/>
    </source>
</evidence>
<organism evidence="12 13">
    <name type="scientific">Cryptosporidium muris (strain RN66)</name>
    <dbReference type="NCBI Taxonomy" id="441375"/>
    <lineage>
        <taxon>Eukaryota</taxon>
        <taxon>Sar</taxon>
        <taxon>Alveolata</taxon>
        <taxon>Apicomplexa</taxon>
        <taxon>Conoidasida</taxon>
        <taxon>Coccidia</taxon>
        <taxon>Eucoccidiorida</taxon>
        <taxon>Eimeriorina</taxon>
        <taxon>Cryptosporidiidae</taxon>
        <taxon>Cryptosporidium</taxon>
    </lineage>
</organism>
<evidence type="ECO:0000256" key="1">
    <source>
        <dbReference type="ARBA" id="ARBA00004141"/>
    </source>
</evidence>
<evidence type="ECO:0000256" key="5">
    <source>
        <dbReference type="ARBA" id="ARBA00022771"/>
    </source>
</evidence>
<dbReference type="PROSITE" id="PS51292">
    <property type="entry name" value="ZF_RING_CH"/>
    <property type="match status" value="1"/>
</dbReference>
<feature type="transmembrane region" description="Helical" evidence="10">
    <location>
        <begin position="120"/>
        <end position="139"/>
    </location>
</feature>
<dbReference type="eggNOG" id="ENOG502SEQF">
    <property type="taxonomic scope" value="Eukaryota"/>
</dbReference>
<dbReference type="PANTHER" id="PTHR46065:SF3">
    <property type="entry name" value="FI20425P1"/>
    <property type="match status" value="1"/>
</dbReference>